<sequence length="436" mass="50543">MEKQTSSPLIESLSVQLQQIILSNIPDVLSLRSAALSCRALYNALLSAETIITTRALLNQVSFDVLPEAYITQEAIRLERHTEKNVRDFIARHLHERRPPPEIWTLCDAVRAAKLHACVNELALQFIANTAKKPPVCGTRPATRAEISRVEISRVERAMYRFEILCNLFREFWDSNLLEQLWDVFFSNFSPWENEQLACVQDYLVQAVSPAFNDIAEHDIAWGEFRVEYSDERDSIFIQYLLSLGLETLRRISMAETYEARYGLLIDDAVPHSDFTPTDERTHIRPPFFNDPDTGSPDIWKWAHQDESWANFVNQDNRKTLREWGYVMCDRARMDDYGIFQSRWEPPYHNDAESKAYIKRCAEMQASWEARSKIFRSGGRGCWSFGDHSKIIWPNRKAPWKGRFVPAHAIPNSLEETRDAFRLMKLPEPVAGLNEV</sequence>
<organism evidence="1 2">
    <name type="scientific">Curvularia clavata</name>
    <dbReference type="NCBI Taxonomy" id="95742"/>
    <lineage>
        <taxon>Eukaryota</taxon>
        <taxon>Fungi</taxon>
        <taxon>Dikarya</taxon>
        <taxon>Ascomycota</taxon>
        <taxon>Pezizomycotina</taxon>
        <taxon>Dothideomycetes</taxon>
        <taxon>Pleosporomycetidae</taxon>
        <taxon>Pleosporales</taxon>
        <taxon>Pleosporineae</taxon>
        <taxon>Pleosporaceae</taxon>
        <taxon>Curvularia</taxon>
    </lineage>
</organism>
<dbReference type="Proteomes" id="UP001056012">
    <property type="component" value="Chromosome 1"/>
</dbReference>
<dbReference type="OrthoDB" id="5427059at2759"/>
<gene>
    <name evidence="1" type="ORF">yc1106_00025</name>
</gene>
<evidence type="ECO:0000313" key="1">
    <source>
        <dbReference type="EMBL" id="USP72751.1"/>
    </source>
</evidence>
<dbReference type="AlphaFoldDB" id="A0A9Q8YZB3"/>
<reference evidence="1" key="1">
    <citation type="submission" date="2021-12" db="EMBL/GenBank/DDBJ databases">
        <title>Curvularia clavata genome.</title>
        <authorList>
            <person name="Cao Y."/>
        </authorList>
    </citation>
    <scope>NUCLEOTIDE SEQUENCE</scope>
    <source>
        <strain evidence="1">Yc1106</strain>
    </source>
</reference>
<name>A0A9Q8YZB3_CURCL</name>
<evidence type="ECO:0008006" key="3">
    <source>
        <dbReference type="Google" id="ProtNLM"/>
    </source>
</evidence>
<accession>A0A9Q8YZB3</accession>
<dbReference type="EMBL" id="CP089274">
    <property type="protein sequence ID" value="USP72751.1"/>
    <property type="molecule type" value="Genomic_DNA"/>
</dbReference>
<keyword evidence="2" id="KW-1185">Reference proteome</keyword>
<dbReference type="VEuPathDB" id="FungiDB:yc1106_00025"/>
<protein>
    <recommendedName>
        <fullName evidence="3">F-box domain-containing protein</fullName>
    </recommendedName>
</protein>
<proteinExistence type="predicted"/>
<evidence type="ECO:0000313" key="2">
    <source>
        <dbReference type="Proteomes" id="UP001056012"/>
    </source>
</evidence>